<organism evidence="2 3">
    <name type="scientific">Amantichitinum ursilacus</name>
    <dbReference type="NCBI Taxonomy" id="857265"/>
    <lineage>
        <taxon>Bacteria</taxon>
        <taxon>Pseudomonadati</taxon>
        <taxon>Pseudomonadota</taxon>
        <taxon>Betaproteobacteria</taxon>
        <taxon>Neisseriales</taxon>
        <taxon>Chitinibacteraceae</taxon>
        <taxon>Amantichitinum</taxon>
    </lineage>
</organism>
<evidence type="ECO:0000313" key="2">
    <source>
        <dbReference type="EMBL" id="KPC54418.1"/>
    </source>
</evidence>
<accession>A0A0N0XK97</accession>
<dbReference type="RefSeq" id="WP_053936220.1">
    <property type="nucleotide sequence ID" value="NZ_LAQT01000002.1"/>
</dbReference>
<comment type="caution">
    <text evidence="2">The sequence shown here is derived from an EMBL/GenBank/DDBJ whole genome shotgun (WGS) entry which is preliminary data.</text>
</comment>
<dbReference type="Proteomes" id="UP000037939">
    <property type="component" value="Unassembled WGS sequence"/>
</dbReference>
<dbReference type="SUPFAM" id="SSF53756">
    <property type="entry name" value="UDP-Glycosyltransferase/glycogen phosphorylase"/>
    <property type="match status" value="1"/>
</dbReference>
<keyword evidence="2" id="KW-0456">Lyase</keyword>
<dbReference type="GO" id="GO:0016757">
    <property type="term" value="F:glycosyltransferase activity"/>
    <property type="evidence" value="ECO:0007669"/>
    <property type="project" value="UniProtKB-ARBA"/>
</dbReference>
<keyword evidence="3" id="KW-1185">Reference proteome</keyword>
<dbReference type="GO" id="GO:0016829">
    <property type="term" value="F:lyase activity"/>
    <property type="evidence" value="ECO:0007669"/>
    <property type="project" value="UniProtKB-KW"/>
</dbReference>
<dbReference type="OrthoDB" id="271062at2"/>
<dbReference type="EC" id="4.3.3.5" evidence="2"/>
<dbReference type="STRING" id="857265.WG78_02515"/>
<evidence type="ECO:0000259" key="1">
    <source>
        <dbReference type="Pfam" id="PF06722"/>
    </source>
</evidence>
<proteinExistence type="predicted"/>
<dbReference type="PANTHER" id="PTHR48050">
    <property type="entry name" value="STEROL 3-BETA-GLUCOSYLTRANSFERASE"/>
    <property type="match status" value="1"/>
</dbReference>
<dbReference type="Gene3D" id="3.40.50.2000">
    <property type="entry name" value="Glycogen Phosphorylase B"/>
    <property type="match status" value="2"/>
</dbReference>
<dbReference type="InterPro" id="IPR050426">
    <property type="entry name" value="Glycosyltransferase_28"/>
</dbReference>
<dbReference type="PANTHER" id="PTHR48050:SF13">
    <property type="entry name" value="STEROL 3-BETA-GLUCOSYLTRANSFERASE UGT80A2"/>
    <property type="match status" value="1"/>
</dbReference>
<gene>
    <name evidence="2" type="primary">rebG</name>
    <name evidence="2" type="ORF">WG78_02515</name>
</gene>
<evidence type="ECO:0000313" key="3">
    <source>
        <dbReference type="Proteomes" id="UP000037939"/>
    </source>
</evidence>
<dbReference type="AlphaFoldDB" id="A0A0N0XK97"/>
<dbReference type="EMBL" id="LAQT01000002">
    <property type="protein sequence ID" value="KPC54418.1"/>
    <property type="molecule type" value="Genomic_DNA"/>
</dbReference>
<dbReference type="InterPro" id="IPR010610">
    <property type="entry name" value="EryCIII-like_C"/>
</dbReference>
<dbReference type="Pfam" id="PF06722">
    <property type="entry name" value="EryCIII-like_C"/>
    <property type="match status" value="1"/>
</dbReference>
<reference evidence="2 3" key="1">
    <citation type="submission" date="2015-07" db="EMBL/GenBank/DDBJ databases">
        <title>Draft genome sequence of the Amantichitinum ursilacus IGB-41, a new chitin-degrading bacterium.</title>
        <authorList>
            <person name="Kirstahler P."/>
            <person name="Guenther M."/>
            <person name="Grumaz C."/>
            <person name="Rupp S."/>
            <person name="Zibek S."/>
            <person name="Sohn K."/>
        </authorList>
    </citation>
    <scope>NUCLEOTIDE SEQUENCE [LARGE SCALE GENOMIC DNA]</scope>
    <source>
        <strain evidence="2 3">IGB-41</strain>
    </source>
</reference>
<protein>
    <submittedName>
        <fullName evidence="2">4'-demethylrebeccamycin synthase</fullName>
        <ecNumber evidence="2">4.3.3.5</ecNumber>
    </submittedName>
</protein>
<name>A0A0N0XK97_9NEIS</name>
<feature type="domain" description="Erythromycin biosynthesis protein CIII-like C-terminal" evidence="1">
    <location>
        <begin position="240"/>
        <end position="364"/>
    </location>
</feature>
<sequence length="389" mass="42230">MSRILFAWELGDNHGHLWRLLPIALAARAQGHDISFALRAMRSAQRYLTPRSVPFMACPNPYDVPALGRDPSTYADVLALNGATDVDLLGGMVRGWRQLYQLVKPDVVVIDHAPTALMASRVAGIRSVQIGTGFAIPPSLMPAPCYRAWDSDIEARQHTQAAVEHAVASVCEMPLSTALQADHTRLLSLPELDHYATVRPAGALFLGGMPQPPAGQAVQWHTDKTHILVYLQNGDWLGTVLEGLVNSEAEVIAVVPGIALAQAAQFPELRIYTQPVQLEPLLPRCDLIISHGGHGTALNALRAGVPLLMLPQHMEQLLVTERVAVAGAGLGVFPTHIESSFEHVLFTLLMSPQYRAAAQQVAARYAEWRDEFALQQMLAVLNTACAEAA</sequence>